<evidence type="ECO:0000313" key="3">
    <source>
        <dbReference type="EMBL" id="KTB43994.1"/>
    </source>
</evidence>
<proteinExistence type="predicted"/>
<gene>
    <name evidence="3" type="ORF">WG66_3425</name>
</gene>
<dbReference type="AlphaFoldDB" id="A0A0W0G604"/>
<comment type="caution">
    <text evidence="3">The sequence shown here is derived from an EMBL/GenBank/DDBJ whole genome shotgun (WGS) entry which is preliminary data.</text>
</comment>
<feature type="compositionally biased region" description="Low complexity" evidence="1">
    <location>
        <begin position="289"/>
        <end position="298"/>
    </location>
</feature>
<evidence type="ECO:0000313" key="4">
    <source>
        <dbReference type="Proteomes" id="UP000054988"/>
    </source>
</evidence>
<protein>
    <submittedName>
        <fullName evidence="3">Uncharacterized protein</fullName>
    </submittedName>
</protein>
<feature type="transmembrane region" description="Helical" evidence="2">
    <location>
        <begin position="12"/>
        <end position="35"/>
    </location>
</feature>
<feature type="compositionally biased region" description="Pro residues" evidence="1">
    <location>
        <begin position="277"/>
        <end position="288"/>
    </location>
</feature>
<dbReference type="Proteomes" id="UP000054988">
    <property type="component" value="Unassembled WGS sequence"/>
</dbReference>
<keyword evidence="2" id="KW-1133">Transmembrane helix</keyword>
<feature type="transmembrane region" description="Helical" evidence="2">
    <location>
        <begin position="159"/>
        <end position="187"/>
    </location>
</feature>
<accession>A0A0W0G604</accession>
<reference evidence="3 4" key="1">
    <citation type="submission" date="2015-12" db="EMBL/GenBank/DDBJ databases">
        <title>Draft genome sequence of Moniliophthora roreri, the causal agent of frosty pod rot of cacao.</title>
        <authorList>
            <person name="Aime M.C."/>
            <person name="Diaz-Valderrama J.R."/>
            <person name="Kijpornyongpan T."/>
            <person name="Phillips-Mora W."/>
        </authorList>
    </citation>
    <scope>NUCLEOTIDE SEQUENCE [LARGE SCALE GENOMIC DNA]</scope>
    <source>
        <strain evidence="3 4">MCA 2952</strain>
    </source>
</reference>
<organism evidence="3 4">
    <name type="scientific">Moniliophthora roreri</name>
    <name type="common">Frosty pod rot fungus</name>
    <name type="synonym">Monilia roreri</name>
    <dbReference type="NCBI Taxonomy" id="221103"/>
    <lineage>
        <taxon>Eukaryota</taxon>
        <taxon>Fungi</taxon>
        <taxon>Dikarya</taxon>
        <taxon>Basidiomycota</taxon>
        <taxon>Agaricomycotina</taxon>
        <taxon>Agaricomycetes</taxon>
        <taxon>Agaricomycetidae</taxon>
        <taxon>Agaricales</taxon>
        <taxon>Marasmiineae</taxon>
        <taxon>Marasmiaceae</taxon>
        <taxon>Moniliophthora</taxon>
    </lineage>
</organism>
<keyword evidence="2" id="KW-0812">Transmembrane</keyword>
<name>A0A0W0G604_MONRR</name>
<sequence length="322" mass="35667">MARYPARSASFAITLLGSLANFSCTLQLLAAWNLLKEPESSESEWESSWLSRKWPWHPDGIQLAWGLLLAYFSTATAVCTVGFVGVVKRKSTLLKFYRDLSIFDLSTCAFLALVGAYFAWQPMTSGVVCETLAQQPELMRDLAEFGLSSENCERWSHRAIIALLVVMILSIVAKASLHFVLAVEIYYSHLARLNKPSEEEEHEYAELQSRAPGQGPLRRIYLAREPPHSGCDAEAASFEDEEMVVYTRVPAEQLPWRTAADARREATARWVTRMASQPPPRNLSPPSSPSLGSDNSSSYGMTGAGQVRLPILPGEGLFPHAS</sequence>
<evidence type="ECO:0000256" key="2">
    <source>
        <dbReference type="SAM" id="Phobius"/>
    </source>
</evidence>
<feature type="region of interest" description="Disordered" evidence="1">
    <location>
        <begin position="272"/>
        <end position="322"/>
    </location>
</feature>
<dbReference type="EMBL" id="LATX01001028">
    <property type="protein sequence ID" value="KTB43994.1"/>
    <property type="molecule type" value="Genomic_DNA"/>
</dbReference>
<evidence type="ECO:0000256" key="1">
    <source>
        <dbReference type="SAM" id="MobiDB-lite"/>
    </source>
</evidence>
<keyword evidence="2" id="KW-0472">Membrane</keyword>
<feature type="transmembrane region" description="Helical" evidence="2">
    <location>
        <begin position="63"/>
        <end position="87"/>
    </location>
</feature>
<feature type="transmembrane region" description="Helical" evidence="2">
    <location>
        <begin position="99"/>
        <end position="120"/>
    </location>
</feature>